<dbReference type="OrthoDB" id="6088989at2759"/>
<gene>
    <name evidence="2" type="primary">LOC106052011</name>
</gene>
<protein>
    <submittedName>
        <fullName evidence="2">Uncharacterized protein LOC106052011</fullName>
    </submittedName>
</protein>
<name>A0A9W3B8Z9_BIOGL</name>
<dbReference type="OMA" id="TTGFCEW"/>
<accession>A0A9W3B8Z9</accession>
<dbReference type="AlphaFoldDB" id="A0A9W3B8Z9"/>
<sequence length="507" mass="58517">MEAPEDDLLSPEIDMSMEDAMSPAFTKKKSRRPTRAVGPIVTSSMLVLTPEERELRQQKRLEKSKCCVQESWKSYQSKVNSLPIQSKKESNFSRYHSMGVLYDPLLDKRRRFLTQKFSHLLKTFSMIQEAALPPYIRPTPPKELNKKGRRVTLPRVTLNIRPDINEAVSLPRTFAATTKWTQISNLNFQDEEHYLDEWTQTPCTWLPQVLRQLSSRLSTNRMVSERNSFKPTDTRKDSIPIKLEILDVKKDSLLDSTTKDFISEMSSSQGIKKVSIRDHLEILEAKERKFSDTMSRGSIFSTDMTFDLLTDTVEAPKLKLPYTEGVFDLLDIPLDDMGNPIGQTTGFCEWCGNHILPIPDPFTLKSVWDRTTLYCCTKYMDFVNEISLLEGKLVAIEATQKMNVKPHTKFFSSKSKRKLLEKRDSIDKKKDESVDTFDLPWDPHDTKYDTDLWDDSLFEDPSIRAYMYADIVAMASGTYIHVQDNPVDKNETIIEEETREAEEEANT</sequence>
<reference evidence="2" key="1">
    <citation type="submission" date="2025-08" db="UniProtKB">
        <authorList>
            <consortium name="RefSeq"/>
        </authorList>
    </citation>
    <scope>IDENTIFICATION</scope>
</reference>
<evidence type="ECO:0000313" key="2">
    <source>
        <dbReference type="RefSeq" id="XP_055895918.1"/>
    </source>
</evidence>
<dbReference type="RefSeq" id="XP_055895918.1">
    <property type="nucleotide sequence ID" value="XM_056039943.1"/>
</dbReference>
<dbReference type="Proteomes" id="UP001165740">
    <property type="component" value="Chromosome 1"/>
</dbReference>
<evidence type="ECO:0000313" key="1">
    <source>
        <dbReference type="Proteomes" id="UP001165740"/>
    </source>
</evidence>
<proteinExistence type="predicted"/>
<keyword evidence="1" id="KW-1185">Reference proteome</keyword>
<dbReference type="GeneID" id="106052011"/>
<organism evidence="1 2">
    <name type="scientific">Biomphalaria glabrata</name>
    <name type="common">Bloodfluke planorb</name>
    <name type="synonym">Freshwater snail</name>
    <dbReference type="NCBI Taxonomy" id="6526"/>
    <lineage>
        <taxon>Eukaryota</taxon>
        <taxon>Metazoa</taxon>
        <taxon>Spiralia</taxon>
        <taxon>Lophotrochozoa</taxon>
        <taxon>Mollusca</taxon>
        <taxon>Gastropoda</taxon>
        <taxon>Heterobranchia</taxon>
        <taxon>Euthyneura</taxon>
        <taxon>Panpulmonata</taxon>
        <taxon>Hygrophila</taxon>
        <taxon>Lymnaeoidea</taxon>
        <taxon>Planorbidae</taxon>
        <taxon>Biomphalaria</taxon>
    </lineage>
</organism>